<evidence type="ECO:0000256" key="2">
    <source>
        <dbReference type="ARBA" id="ARBA00007615"/>
    </source>
</evidence>
<keyword evidence="6" id="KW-0732">Signal</keyword>
<dbReference type="InterPro" id="IPR018323">
    <property type="entry name" value="OM_lipoprot_carrier_LolA_Pbac"/>
</dbReference>
<comment type="caution">
    <text evidence="11">The sequence shown here is derived from an EMBL/GenBank/DDBJ whole genome shotgun (WGS) entry which is preliminary data.</text>
</comment>
<dbReference type="NCBIfam" id="TIGR00547">
    <property type="entry name" value="lolA"/>
    <property type="match status" value="1"/>
</dbReference>
<proteinExistence type="inferred from homology"/>
<dbReference type="InterPro" id="IPR004564">
    <property type="entry name" value="OM_lipoprot_carrier_LolA-like"/>
</dbReference>
<dbReference type="EMBL" id="SPMZ01000014">
    <property type="protein sequence ID" value="NMQ18584.1"/>
    <property type="molecule type" value="Genomic_DNA"/>
</dbReference>
<dbReference type="Pfam" id="PF03548">
    <property type="entry name" value="LolA"/>
    <property type="match status" value="1"/>
</dbReference>
<evidence type="ECO:0000256" key="8">
    <source>
        <dbReference type="ARBA" id="ARBA00022927"/>
    </source>
</evidence>
<accession>A0ABX1TKF2</accession>
<keyword evidence="11" id="KW-0449">Lipoprotein</keyword>
<keyword evidence="9 10" id="KW-0143">Chaperone</keyword>
<dbReference type="Proteomes" id="UP000760480">
    <property type="component" value="Unassembled WGS sequence"/>
</dbReference>
<name>A0ABX1TKF2_9GAMM</name>
<keyword evidence="5 10" id="KW-0813">Transport</keyword>
<keyword evidence="12" id="KW-1185">Reference proteome</keyword>
<reference evidence="11 12" key="1">
    <citation type="submission" date="2019-03" db="EMBL/GenBank/DDBJ databases">
        <title>Metabolic reconstructions from genomes of highly enriched 'Candidatus Accumulibacter' and 'Candidatus Competibacter' bioreactor populations.</title>
        <authorList>
            <person name="Annavajhala M.K."/>
            <person name="Welles L."/>
            <person name="Abbas B."/>
            <person name="Sorokin D."/>
            <person name="Park H."/>
            <person name="Van Loosdrecht M."/>
            <person name="Chandran K."/>
        </authorList>
    </citation>
    <scope>NUCLEOTIDE SEQUENCE [LARGE SCALE GENOMIC DNA]</scope>
    <source>
        <strain evidence="11 12">SBR_G</strain>
    </source>
</reference>
<protein>
    <recommendedName>
        <fullName evidence="4 10">Outer-membrane lipoprotein carrier protein</fullName>
    </recommendedName>
</protein>
<dbReference type="PANTHER" id="PTHR35869">
    <property type="entry name" value="OUTER-MEMBRANE LIPOPROTEIN CARRIER PROTEIN"/>
    <property type="match status" value="1"/>
</dbReference>
<dbReference type="PANTHER" id="PTHR35869:SF1">
    <property type="entry name" value="OUTER-MEMBRANE LIPOPROTEIN CARRIER PROTEIN"/>
    <property type="match status" value="1"/>
</dbReference>
<dbReference type="CDD" id="cd16325">
    <property type="entry name" value="LolA"/>
    <property type="match status" value="1"/>
</dbReference>
<comment type="subunit">
    <text evidence="3 10">Monomer.</text>
</comment>
<organism evidence="11 12">
    <name type="scientific">Candidatus Competibacter phosphatis</name>
    <dbReference type="NCBI Taxonomy" id="221280"/>
    <lineage>
        <taxon>Bacteria</taxon>
        <taxon>Pseudomonadati</taxon>
        <taxon>Pseudomonadota</taxon>
        <taxon>Gammaproteobacteria</taxon>
        <taxon>Candidatus Competibacteraceae</taxon>
        <taxon>Candidatus Competibacter</taxon>
    </lineage>
</organism>
<dbReference type="InterPro" id="IPR029046">
    <property type="entry name" value="LolA/LolB/LppX"/>
</dbReference>
<keyword evidence="8 10" id="KW-0653">Protein transport</keyword>
<evidence type="ECO:0000313" key="12">
    <source>
        <dbReference type="Proteomes" id="UP000760480"/>
    </source>
</evidence>
<evidence type="ECO:0000256" key="5">
    <source>
        <dbReference type="ARBA" id="ARBA00022448"/>
    </source>
</evidence>
<dbReference type="Gene3D" id="2.50.20.10">
    <property type="entry name" value="Lipoprotein localisation LolA/LolB/LppX"/>
    <property type="match status" value="1"/>
</dbReference>
<dbReference type="SUPFAM" id="SSF89392">
    <property type="entry name" value="Prokaryotic lipoproteins and lipoprotein localization factors"/>
    <property type="match status" value="1"/>
</dbReference>
<evidence type="ECO:0000256" key="6">
    <source>
        <dbReference type="ARBA" id="ARBA00022729"/>
    </source>
</evidence>
<evidence type="ECO:0000313" key="11">
    <source>
        <dbReference type="EMBL" id="NMQ18584.1"/>
    </source>
</evidence>
<keyword evidence="7 10" id="KW-0574">Periplasm</keyword>
<evidence type="ECO:0000256" key="9">
    <source>
        <dbReference type="ARBA" id="ARBA00023186"/>
    </source>
</evidence>
<comment type="subcellular location">
    <subcellularLocation>
        <location evidence="1 10">Periplasm</location>
    </subcellularLocation>
</comment>
<evidence type="ECO:0000256" key="4">
    <source>
        <dbReference type="ARBA" id="ARBA00014035"/>
    </source>
</evidence>
<evidence type="ECO:0000256" key="1">
    <source>
        <dbReference type="ARBA" id="ARBA00004418"/>
    </source>
</evidence>
<comment type="function">
    <text evidence="10">Participates in the translocation of lipoproteins from the inner membrane to the outer membrane. Only forms a complex with a lipoprotein if the residue after the N-terminal Cys is not an aspartate (The Asp acts as a targeting signal to indicate that the lipoprotein should stay in the inner membrane).</text>
</comment>
<dbReference type="HAMAP" id="MF_00240">
    <property type="entry name" value="LolA"/>
    <property type="match status" value="1"/>
</dbReference>
<comment type="similarity">
    <text evidence="2 10">Belongs to the LolA family.</text>
</comment>
<sequence>MVSPLNSIGAAPYPPVGTSLTTRPFLPAMERPGDVWSMLETSTREPIVIRQLLLLMLSMLLMSPVWATPSPVQRYFQDLQSLRADFIQRVFDERSRVVQSSSGQMLMQKPGKFRWDYRTPAEQIIVADGNRLWAYDVDLAQVTVRKLDKALSSTPLALLSGAAPIEETFTVSNALGRDGLTWYELEPKQPQPEFRLLRVAFKGDLLVSLELEDSFGQRTRLDFQKLERNPTIDPALLKFTPPPGVDVVGDAG</sequence>
<evidence type="ECO:0000256" key="3">
    <source>
        <dbReference type="ARBA" id="ARBA00011245"/>
    </source>
</evidence>
<gene>
    <name evidence="10 11" type="primary">lolA</name>
    <name evidence="11" type="ORF">E4P82_04845</name>
</gene>
<evidence type="ECO:0000256" key="7">
    <source>
        <dbReference type="ARBA" id="ARBA00022764"/>
    </source>
</evidence>
<evidence type="ECO:0000256" key="10">
    <source>
        <dbReference type="HAMAP-Rule" id="MF_00240"/>
    </source>
</evidence>